<dbReference type="STRING" id="1280941.HY2_02330"/>
<keyword evidence="1" id="KW-0479">Metal-binding</keyword>
<dbReference type="GO" id="GO:0016226">
    <property type="term" value="P:iron-sulfur cluster assembly"/>
    <property type="evidence" value="ECO:0007669"/>
    <property type="project" value="InterPro"/>
</dbReference>
<dbReference type="GO" id="GO:0051537">
    <property type="term" value="F:2 iron, 2 sulfur cluster binding"/>
    <property type="evidence" value="ECO:0007669"/>
    <property type="project" value="UniProtKB-ARBA"/>
</dbReference>
<dbReference type="FunFam" id="2.60.300.12:FF:000006">
    <property type="entry name" value="Iron-sulfur cluster assembly 2 mitochondrial"/>
    <property type="match status" value="1"/>
</dbReference>
<sequence>MSTMTAPDVTLTASAAKRINAILTKQDGVDYLRVSVEGGGCSGFSYKFDFDTAAKEDDLVIERDGAKVLIDEMSMEFLKGSEIDFTTELIGAAFKINNPNATAACGCGTSFSI</sequence>
<dbReference type="PANTHER" id="PTHR43011">
    <property type="entry name" value="IRON-SULFUR CLUSTER ASSEMBLY 2 HOMOLOG, MITOCHONDRIAL"/>
    <property type="match status" value="1"/>
</dbReference>
<dbReference type="eggNOG" id="COG0316">
    <property type="taxonomic scope" value="Bacteria"/>
</dbReference>
<dbReference type="Pfam" id="PF01521">
    <property type="entry name" value="Fe-S_biosyn"/>
    <property type="match status" value="1"/>
</dbReference>
<evidence type="ECO:0000259" key="3">
    <source>
        <dbReference type="Pfam" id="PF01521"/>
    </source>
</evidence>
<dbReference type="GO" id="GO:0051539">
    <property type="term" value="F:4 iron, 4 sulfur cluster binding"/>
    <property type="evidence" value="ECO:0007669"/>
    <property type="project" value="TreeGrafter"/>
</dbReference>
<accession>A0A062U3K1</accession>
<dbReference type="InterPro" id="IPR035903">
    <property type="entry name" value="HesB-like_dom_sf"/>
</dbReference>
<name>A0A062U3K1_9PROT</name>
<reference evidence="4 5" key="1">
    <citation type="submission" date="2013-04" db="EMBL/GenBank/DDBJ databases">
        <title>Hyphomonas sp. T24B3 Genome Sequencing.</title>
        <authorList>
            <person name="Lai Q."/>
            <person name="Shao Z."/>
        </authorList>
    </citation>
    <scope>NUCLEOTIDE SEQUENCE [LARGE SCALE GENOMIC DNA]</scope>
    <source>
        <strain evidence="4 5">T24B3</strain>
    </source>
</reference>
<proteinExistence type="predicted"/>
<evidence type="ECO:0000313" key="4">
    <source>
        <dbReference type="EMBL" id="RAN30990.1"/>
    </source>
</evidence>
<dbReference type="AlphaFoldDB" id="A0A062U3K1"/>
<gene>
    <name evidence="4" type="ORF">HY3_05165</name>
</gene>
<comment type="caution">
    <text evidence="4">The sequence shown here is derived from an EMBL/GenBank/DDBJ whole genome shotgun (WGS) entry which is preliminary data.</text>
</comment>
<dbReference type="EMBL" id="AWFB01000067">
    <property type="protein sequence ID" value="RAN30990.1"/>
    <property type="molecule type" value="Genomic_DNA"/>
</dbReference>
<dbReference type="SUPFAM" id="SSF89360">
    <property type="entry name" value="HesB-like domain"/>
    <property type="match status" value="1"/>
</dbReference>
<evidence type="ECO:0000313" key="5">
    <source>
        <dbReference type="Proteomes" id="UP000249123"/>
    </source>
</evidence>
<keyword evidence="5" id="KW-1185">Reference proteome</keyword>
<dbReference type="NCBIfam" id="TIGR00049">
    <property type="entry name" value="iron-sulfur cluster assembly accessory protein"/>
    <property type="match status" value="1"/>
</dbReference>
<evidence type="ECO:0000256" key="2">
    <source>
        <dbReference type="ARBA" id="ARBA00023004"/>
    </source>
</evidence>
<dbReference type="OrthoDB" id="9801228at2"/>
<dbReference type="InterPro" id="IPR016092">
    <property type="entry name" value="ATAP"/>
</dbReference>
<dbReference type="NCBIfam" id="NF010147">
    <property type="entry name" value="PRK13623.1"/>
    <property type="match status" value="1"/>
</dbReference>
<dbReference type="RefSeq" id="WP_034826748.1">
    <property type="nucleotide sequence ID" value="NZ_AWFA01000023.1"/>
</dbReference>
<dbReference type="Proteomes" id="UP000249123">
    <property type="component" value="Unassembled WGS sequence"/>
</dbReference>
<protein>
    <submittedName>
        <fullName evidence="4">Heme biosynthesis protein HemY</fullName>
    </submittedName>
</protein>
<keyword evidence="2" id="KW-0408">Iron</keyword>
<dbReference type="GO" id="GO:0005506">
    <property type="term" value="F:iron ion binding"/>
    <property type="evidence" value="ECO:0007669"/>
    <property type="project" value="TreeGrafter"/>
</dbReference>
<feature type="domain" description="Core" evidence="3">
    <location>
        <begin position="9"/>
        <end position="108"/>
    </location>
</feature>
<organism evidence="4 5">
    <name type="scientific">Hyphomonas pacifica</name>
    <dbReference type="NCBI Taxonomy" id="1280941"/>
    <lineage>
        <taxon>Bacteria</taxon>
        <taxon>Pseudomonadati</taxon>
        <taxon>Pseudomonadota</taxon>
        <taxon>Alphaproteobacteria</taxon>
        <taxon>Hyphomonadales</taxon>
        <taxon>Hyphomonadaceae</taxon>
        <taxon>Hyphomonas</taxon>
    </lineage>
</organism>
<dbReference type="PROSITE" id="PS01152">
    <property type="entry name" value="HESB"/>
    <property type="match status" value="1"/>
</dbReference>
<dbReference type="InterPro" id="IPR000361">
    <property type="entry name" value="ATAP_core_dom"/>
</dbReference>
<dbReference type="GO" id="GO:1990229">
    <property type="term" value="C:iron-sulfur cluster assembly complex"/>
    <property type="evidence" value="ECO:0007669"/>
    <property type="project" value="UniProtKB-ARBA"/>
</dbReference>
<dbReference type="InterPro" id="IPR017870">
    <property type="entry name" value="FeS_cluster_insertion_CS"/>
</dbReference>
<dbReference type="Gene3D" id="2.60.300.12">
    <property type="entry name" value="HesB-like domain"/>
    <property type="match status" value="1"/>
</dbReference>
<evidence type="ECO:0000256" key="1">
    <source>
        <dbReference type="ARBA" id="ARBA00022723"/>
    </source>
</evidence>
<dbReference type="PANTHER" id="PTHR43011:SF1">
    <property type="entry name" value="IRON-SULFUR CLUSTER ASSEMBLY 2 HOMOLOG, MITOCHONDRIAL"/>
    <property type="match status" value="1"/>
</dbReference>